<keyword evidence="3" id="KW-1185">Reference proteome</keyword>
<gene>
    <name evidence="2" type="ORF">ACFOW7_16860</name>
</gene>
<protein>
    <submittedName>
        <fullName evidence="2">Heme NO-binding domain-containing protein</fullName>
    </submittedName>
</protein>
<dbReference type="Gene3D" id="3.90.1520.10">
    <property type="entry name" value="H-NOX domain"/>
    <property type="match status" value="1"/>
</dbReference>
<name>A0ABV8MRY7_9NEIS</name>
<dbReference type="Pfam" id="PF07700">
    <property type="entry name" value="HNOB"/>
    <property type="match status" value="1"/>
</dbReference>
<dbReference type="InterPro" id="IPR024096">
    <property type="entry name" value="NO_sig/Golgi_transp_ligand-bd"/>
</dbReference>
<evidence type="ECO:0000313" key="2">
    <source>
        <dbReference type="EMBL" id="MFC4161008.1"/>
    </source>
</evidence>
<comment type="caution">
    <text evidence="2">The sequence shown here is derived from an EMBL/GenBank/DDBJ whole genome shotgun (WGS) entry which is preliminary data.</text>
</comment>
<proteinExistence type="predicted"/>
<accession>A0ABV8MRY7</accession>
<reference evidence="3" key="1">
    <citation type="journal article" date="2019" name="Int. J. Syst. Evol. Microbiol.">
        <title>The Global Catalogue of Microorganisms (GCM) 10K type strain sequencing project: providing services to taxonomists for standard genome sequencing and annotation.</title>
        <authorList>
            <consortium name="The Broad Institute Genomics Platform"/>
            <consortium name="The Broad Institute Genome Sequencing Center for Infectious Disease"/>
            <person name="Wu L."/>
            <person name="Ma J."/>
        </authorList>
    </citation>
    <scope>NUCLEOTIDE SEQUENCE [LARGE SCALE GENOMIC DNA]</scope>
    <source>
        <strain evidence="3">LMG 29894</strain>
    </source>
</reference>
<evidence type="ECO:0000259" key="1">
    <source>
        <dbReference type="Pfam" id="PF07700"/>
    </source>
</evidence>
<feature type="domain" description="Heme NO-binding" evidence="1">
    <location>
        <begin position="2"/>
        <end position="158"/>
    </location>
</feature>
<dbReference type="Proteomes" id="UP001595791">
    <property type="component" value="Unassembled WGS sequence"/>
</dbReference>
<sequence>MKGIVFNLLEEVVRHHYGDDTWDDLLDTAGVHGAYTSLGSYADEEVFKLVMAAASALKQPPEAILRWFGRQAMPRLAERYPMFFSGHGDSRSFLLTLNHIIHPEVRKLYPGATTPVFDFDTSDDRILRIGYRSERRLCALAEGFIIGSADFYGEQVGLSQSQCMHRGDSKCLFQIEFTAPSR</sequence>
<dbReference type="InterPro" id="IPR038158">
    <property type="entry name" value="H-NOX_domain_sf"/>
</dbReference>
<dbReference type="SUPFAM" id="SSF111126">
    <property type="entry name" value="Ligand-binding domain in the NO signalling and Golgi transport"/>
    <property type="match status" value="1"/>
</dbReference>
<evidence type="ECO:0000313" key="3">
    <source>
        <dbReference type="Proteomes" id="UP001595791"/>
    </source>
</evidence>
<dbReference type="InterPro" id="IPR011644">
    <property type="entry name" value="Heme_NO-bd"/>
</dbReference>
<dbReference type="RefSeq" id="WP_378166457.1">
    <property type="nucleotide sequence ID" value="NZ_JBHSBU010000001.1"/>
</dbReference>
<dbReference type="EMBL" id="JBHSBU010000001">
    <property type="protein sequence ID" value="MFC4161008.1"/>
    <property type="molecule type" value="Genomic_DNA"/>
</dbReference>
<organism evidence="2 3">
    <name type="scientific">Chitinimonas lacunae</name>
    <dbReference type="NCBI Taxonomy" id="1963018"/>
    <lineage>
        <taxon>Bacteria</taxon>
        <taxon>Pseudomonadati</taxon>
        <taxon>Pseudomonadota</taxon>
        <taxon>Betaproteobacteria</taxon>
        <taxon>Neisseriales</taxon>
        <taxon>Chitinibacteraceae</taxon>
        <taxon>Chitinimonas</taxon>
    </lineage>
</organism>